<accession>A0AAV9GYQ2</accession>
<dbReference type="AlphaFoldDB" id="A0AAV9GYQ2"/>
<comment type="caution">
    <text evidence="3">The sequence shown here is derived from an EMBL/GenBank/DDBJ whole genome shotgun (WGS) entry which is preliminary data.</text>
</comment>
<feature type="domain" description="Alcohol dehydrogenase-like C-terminal" evidence="2">
    <location>
        <begin position="95"/>
        <end position="175"/>
    </location>
</feature>
<keyword evidence="4" id="KW-1185">Reference proteome</keyword>
<dbReference type="Pfam" id="PF00107">
    <property type="entry name" value="ADH_zinc_N"/>
    <property type="match status" value="1"/>
</dbReference>
<evidence type="ECO:0000259" key="2">
    <source>
        <dbReference type="Pfam" id="PF00107"/>
    </source>
</evidence>
<dbReference type="GO" id="GO:0005739">
    <property type="term" value="C:mitochondrion"/>
    <property type="evidence" value="ECO:0007669"/>
    <property type="project" value="TreeGrafter"/>
</dbReference>
<reference evidence="3" key="1">
    <citation type="journal article" date="2023" name="Mol. Phylogenet. Evol.">
        <title>Genome-scale phylogeny and comparative genomics of the fungal order Sordariales.</title>
        <authorList>
            <person name="Hensen N."/>
            <person name="Bonometti L."/>
            <person name="Westerberg I."/>
            <person name="Brannstrom I.O."/>
            <person name="Guillou S."/>
            <person name="Cros-Aarteil S."/>
            <person name="Calhoun S."/>
            <person name="Haridas S."/>
            <person name="Kuo A."/>
            <person name="Mondo S."/>
            <person name="Pangilinan J."/>
            <person name="Riley R."/>
            <person name="LaButti K."/>
            <person name="Andreopoulos B."/>
            <person name="Lipzen A."/>
            <person name="Chen C."/>
            <person name="Yan M."/>
            <person name="Daum C."/>
            <person name="Ng V."/>
            <person name="Clum A."/>
            <person name="Steindorff A."/>
            <person name="Ohm R.A."/>
            <person name="Martin F."/>
            <person name="Silar P."/>
            <person name="Natvig D.O."/>
            <person name="Lalanne C."/>
            <person name="Gautier V."/>
            <person name="Ament-Velasquez S.L."/>
            <person name="Kruys A."/>
            <person name="Hutchinson M.I."/>
            <person name="Powell A.J."/>
            <person name="Barry K."/>
            <person name="Miller A.N."/>
            <person name="Grigoriev I.V."/>
            <person name="Debuchy R."/>
            <person name="Gladieux P."/>
            <person name="Hiltunen Thoren M."/>
            <person name="Johannesson H."/>
        </authorList>
    </citation>
    <scope>NUCLEOTIDE SEQUENCE</scope>
    <source>
        <strain evidence="3">PSN243</strain>
    </source>
</reference>
<dbReference type="InterPro" id="IPR013149">
    <property type="entry name" value="ADH-like_C"/>
</dbReference>
<protein>
    <recommendedName>
        <fullName evidence="2">Alcohol dehydrogenase-like C-terminal domain-containing protein</fullName>
    </recommendedName>
</protein>
<organism evidence="3 4">
    <name type="scientific">Podospora aff. communis PSN243</name>
    <dbReference type="NCBI Taxonomy" id="3040156"/>
    <lineage>
        <taxon>Eukaryota</taxon>
        <taxon>Fungi</taxon>
        <taxon>Dikarya</taxon>
        <taxon>Ascomycota</taxon>
        <taxon>Pezizomycotina</taxon>
        <taxon>Sordariomycetes</taxon>
        <taxon>Sordariomycetidae</taxon>
        <taxon>Sordariales</taxon>
        <taxon>Podosporaceae</taxon>
        <taxon>Podospora</taxon>
    </lineage>
</organism>
<gene>
    <name evidence="3" type="ORF">QBC34DRAFT_36763</name>
</gene>
<dbReference type="Gene3D" id="3.40.50.720">
    <property type="entry name" value="NAD(P)-binding Rossmann-like Domain"/>
    <property type="match status" value="1"/>
</dbReference>
<evidence type="ECO:0000313" key="4">
    <source>
        <dbReference type="Proteomes" id="UP001321760"/>
    </source>
</evidence>
<dbReference type="Proteomes" id="UP001321760">
    <property type="component" value="Unassembled WGS sequence"/>
</dbReference>
<feature type="region of interest" description="Disordered" evidence="1">
    <location>
        <begin position="431"/>
        <end position="450"/>
    </location>
</feature>
<evidence type="ECO:0000313" key="3">
    <source>
        <dbReference type="EMBL" id="KAK4452467.1"/>
    </source>
</evidence>
<dbReference type="PANTHER" id="PTHR11695:SF294">
    <property type="entry name" value="RETICULON-4-INTERACTING PROTEIN 1, MITOCHONDRIAL"/>
    <property type="match status" value="1"/>
</dbReference>
<dbReference type="InterPro" id="IPR036291">
    <property type="entry name" value="NAD(P)-bd_dom_sf"/>
</dbReference>
<dbReference type="SUPFAM" id="SSF51735">
    <property type="entry name" value="NAD(P)-binding Rossmann-fold domains"/>
    <property type="match status" value="1"/>
</dbReference>
<name>A0AAV9GYQ2_9PEZI</name>
<sequence length="571" mass="62995">MTGSGHSGHMRTFTSAGFGSICPCPYDLSDETAALIPSDFMAAFSALFVYRLAVLPTSPRSFRPRSHQEIREADDIPKANKKKSLLFTNAASPQGMMAVQLAAKCGVGRVVALCAEHDMDFVLEMGAHEALDSATTDLVQWSQENGQFHGAFDCQGGPELAKTYQAIRKGGMLVSSVCGPTPYTERIEKEQQRGITEYFVDIEPPLAASLWLAVLLNHGWLRVPSYDSRVFELDSWEIASEMFLTMGPLGKVVFRVSDGEPGDLIEAFRESGMDRTPWGCPDDRWSPDSGIETDWEEGQVKGKGANATKKNDTGGLGQLITYLARSVGEPEENPESADEDIISNLLKELSTPWTTLPPPVTVRPPVPEVLPQANGTDPKVLPKTTTAPKVLPKTITAPKVLPKTINAPKVRSPLRFELKVYNGDIAVQDIQGTEERQEPRAKGQRRKRAADVNKLYPNLLRALHQEKLRAVAQAGPQGIAAKAPNISEEQQAEGLQTLQEDEAEEAENQRPREQPVMSRAGDEMARDLHAQCKEREATLKEQYDRDFDTIRRYSQLVVQLQALVKQLQALL</sequence>
<evidence type="ECO:0000256" key="1">
    <source>
        <dbReference type="SAM" id="MobiDB-lite"/>
    </source>
</evidence>
<reference evidence="3" key="2">
    <citation type="submission" date="2023-05" db="EMBL/GenBank/DDBJ databases">
        <authorList>
            <consortium name="Lawrence Berkeley National Laboratory"/>
            <person name="Steindorff A."/>
            <person name="Hensen N."/>
            <person name="Bonometti L."/>
            <person name="Westerberg I."/>
            <person name="Brannstrom I.O."/>
            <person name="Guillou S."/>
            <person name="Cros-Aarteil S."/>
            <person name="Calhoun S."/>
            <person name="Haridas S."/>
            <person name="Kuo A."/>
            <person name="Mondo S."/>
            <person name="Pangilinan J."/>
            <person name="Riley R."/>
            <person name="Labutti K."/>
            <person name="Andreopoulos B."/>
            <person name="Lipzen A."/>
            <person name="Chen C."/>
            <person name="Yanf M."/>
            <person name="Daum C."/>
            <person name="Ng V."/>
            <person name="Clum A."/>
            <person name="Ohm R."/>
            <person name="Martin F."/>
            <person name="Silar P."/>
            <person name="Natvig D."/>
            <person name="Lalanne C."/>
            <person name="Gautier V."/>
            <person name="Ament-Velasquez S.L."/>
            <person name="Kruys A."/>
            <person name="Hutchinson M.I."/>
            <person name="Powell A.J."/>
            <person name="Barry K."/>
            <person name="Miller A.N."/>
            <person name="Grigoriev I.V."/>
            <person name="Debuchy R."/>
            <person name="Gladieux P."/>
            <person name="Thoren M.H."/>
            <person name="Johannesson H."/>
        </authorList>
    </citation>
    <scope>NUCLEOTIDE SEQUENCE</scope>
    <source>
        <strain evidence="3">PSN243</strain>
    </source>
</reference>
<proteinExistence type="predicted"/>
<dbReference type="InterPro" id="IPR050700">
    <property type="entry name" value="YIM1/Zinc_Alcohol_DH_Fams"/>
</dbReference>
<dbReference type="PANTHER" id="PTHR11695">
    <property type="entry name" value="ALCOHOL DEHYDROGENASE RELATED"/>
    <property type="match status" value="1"/>
</dbReference>
<feature type="region of interest" description="Disordered" evidence="1">
    <location>
        <begin position="500"/>
        <end position="522"/>
    </location>
</feature>
<dbReference type="EMBL" id="MU865924">
    <property type="protein sequence ID" value="KAK4452467.1"/>
    <property type="molecule type" value="Genomic_DNA"/>
</dbReference>